<dbReference type="GO" id="GO:0003676">
    <property type="term" value="F:nucleic acid binding"/>
    <property type="evidence" value="ECO:0007669"/>
    <property type="project" value="InterPro"/>
</dbReference>
<name>A0A803M3U8_CHEQI</name>
<dbReference type="Gene3D" id="3.30.420.10">
    <property type="entry name" value="Ribonuclease H-like superfamily/Ribonuclease H"/>
    <property type="match status" value="1"/>
</dbReference>
<protein>
    <recommendedName>
        <fullName evidence="4">Retrovirus-related Pol polyprotein from transposon TNT 1-94</fullName>
    </recommendedName>
</protein>
<keyword evidence="3" id="KW-1185">Reference proteome</keyword>
<reference evidence="2" key="1">
    <citation type="journal article" date="2017" name="Nature">
        <title>The genome of Chenopodium quinoa.</title>
        <authorList>
            <person name="Jarvis D.E."/>
            <person name="Ho Y.S."/>
            <person name="Lightfoot D.J."/>
            <person name="Schmoeckel S.M."/>
            <person name="Li B."/>
            <person name="Borm T.J.A."/>
            <person name="Ohyanagi H."/>
            <person name="Mineta K."/>
            <person name="Michell C.T."/>
            <person name="Saber N."/>
            <person name="Kharbatia N.M."/>
            <person name="Rupper R.R."/>
            <person name="Sharp A.R."/>
            <person name="Dally N."/>
            <person name="Boughton B.A."/>
            <person name="Woo Y.H."/>
            <person name="Gao G."/>
            <person name="Schijlen E.G.W.M."/>
            <person name="Guo X."/>
            <person name="Momin A.A."/>
            <person name="Negrao S."/>
            <person name="Al-Babili S."/>
            <person name="Gehring C."/>
            <person name="Roessner U."/>
            <person name="Jung C."/>
            <person name="Murphy K."/>
            <person name="Arold S.T."/>
            <person name="Gojobori T."/>
            <person name="van der Linden C.G."/>
            <person name="van Loo E.N."/>
            <person name="Jellen E.N."/>
            <person name="Maughan P.J."/>
            <person name="Tester M."/>
        </authorList>
    </citation>
    <scope>NUCLEOTIDE SEQUENCE [LARGE SCALE GENOMIC DNA]</scope>
    <source>
        <strain evidence="2">cv. PI 614886</strain>
    </source>
</reference>
<proteinExistence type="predicted"/>
<evidence type="ECO:0000313" key="2">
    <source>
        <dbReference type="EnsemblPlants" id="AUR62022897-RA:cds"/>
    </source>
</evidence>
<dbReference type="PANTHER" id="PTHR42648:SF28">
    <property type="entry name" value="TRANSPOSON-ENCODED PROTEIN WITH RIBONUCLEASE H-LIKE AND RETROVIRUS ZINC FINGER-LIKE DOMAINS"/>
    <property type="match status" value="1"/>
</dbReference>
<organism evidence="2 3">
    <name type="scientific">Chenopodium quinoa</name>
    <name type="common">Quinoa</name>
    <dbReference type="NCBI Taxonomy" id="63459"/>
    <lineage>
        <taxon>Eukaryota</taxon>
        <taxon>Viridiplantae</taxon>
        <taxon>Streptophyta</taxon>
        <taxon>Embryophyta</taxon>
        <taxon>Tracheophyta</taxon>
        <taxon>Spermatophyta</taxon>
        <taxon>Magnoliopsida</taxon>
        <taxon>eudicotyledons</taxon>
        <taxon>Gunneridae</taxon>
        <taxon>Pentapetalae</taxon>
        <taxon>Caryophyllales</taxon>
        <taxon>Chenopodiaceae</taxon>
        <taxon>Chenopodioideae</taxon>
        <taxon>Atripliceae</taxon>
        <taxon>Chenopodium</taxon>
    </lineage>
</organism>
<reference evidence="2" key="2">
    <citation type="submission" date="2021-03" db="UniProtKB">
        <authorList>
            <consortium name="EnsemblPlants"/>
        </authorList>
    </citation>
    <scope>IDENTIFICATION</scope>
</reference>
<dbReference type="InterPro" id="IPR039537">
    <property type="entry name" value="Retrotran_Ty1/copia-like"/>
</dbReference>
<dbReference type="InterPro" id="IPR012337">
    <property type="entry name" value="RNaseH-like_sf"/>
</dbReference>
<sequence length="165" mass="18888">MEMVRSMQSNATLPPFLWIEALKTAVYILNRVPSKAVSKTPFELFKGWKPSLRHMRIWGCPFEGYRFYCPSHSTRIVESRNAKFLENDLVSGSDQFRDNVSEKDHVEVSPINSSDQMVIVHVPQVQPGVMQPVTNEIPQNADNNLMDNNANEEHVGDRHIDRVPL</sequence>
<dbReference type="Proteomes" id="UP000596660">
    <property type="component" value="Unplaced"/>
</dbReference>
<dbReference type="AlphaFoldDB" id="A0A803M3U8"/>
<dbReference type="SUPFAM" id="SSF53098">
    <property type="entry name" value="Ribonuclease H-like"/>
    <property type="match status" value="1"/>
</dbReference>
<dbReference type="Gramene" id="AUR62022897-RA">
    <property type="protein sequence ID" value="AUR62022897-RA:cds"/>
    <property type="gene ID" value="AUR62022897"/>
</dbReference>
<dbReference type="PANTHER" id="PTHR42648">
    <property type="entry name" value="TRANSPOSASE, PUTATIVE-RELATED"/>
    <property type="match status" value="1"/>
</dbReference>
<evidence type="ECO:0000256" key="1">
    <source>
        <dbReference type="SAM" id="MobiDB-lite"/>
    </source>
</evidence>
<dbReference type="InterPro" id="IPR036397">
    <property type="entry name" value="RNaseH_sf"/>
</dbReference>
<feature type="region of interest" description="Disordered" evidence="1">
    <location>
        <begin position="146"/>
        <end position="165"/>
    </location>
</feature>
<evidence type="ECO:0000313" key="3">
    <source>
        <dbReference type="Proteomes" id="UP000596660"/>
    </source>
</evidence>
<feature type="compositionally biased region" description="Basic and acidic residues" evidence="1">
    <location>
        <begin position="151"/>
        <end position="165"/>
    </location>
</feature>
<accession>A0A803M3U8</accession>
<dbReference type="EnsemblPlants" id="AUR62022897-RA">
    <property type="protein sequence ID" value="AUR62022897-RA:cds"/>
    <property type="gene ID" value="AUR62022897"/>
</dbReference>
<evidence type="ECO:0008006" key="4">
    <source>
        <dbReference type="Google" id="ProtNLM"/>
    </source>
</evidence>